<dbReference type="EMBL" id="HBGH01009228">
    <property type="protein sequence ID" value="CAD9233021.1"/>
    <property type="molecule type" value="Transcribed_RNA"/>
</dbReference>
<evidence type="ECO:0000313" key="2">
    <source>
        <dbReference type="EMBL" id="CAD9233021.1"/>
    </source>
</evidence>
<feature type="region of interest" description="Disordered" evidence="1">
    <location>
        <begin position="59"/>
        <end position="84"/>
    </location>
</feature>
<feature type="region of interest" description="Disordered" evidence="1">
    <location>
        <begin position="99"/>
        <end position="160"/>
    </location>
</feature>
<proteinExistence type="predicted"/>
<accession>A0A7S1TD90</accession>
<gene>
    <name evidence="2" type="ORF">CCAE0312_LOCUS5106</name>
</gene>
<feature type="compositionally biased region" description="Basic and acidic residues" evidence="1">
    <location>
        <begin position="151"/>
        <end position="160"/>
    </location>
</feature>
<feature type="compositionally biased region" description="Low complexity" evidence="1">
    <location>
        <begin position="59"/>
        <end position="74"/>
    </location>
</feature>
<reference evidence="2" key="1">
    <citation type="submission" date="2021-01" db="EMBL/GenBank/DDBJ databases">
        <authorList>
            <person name="Corre E."/>
            <person name="Pelletier E."/>
            <person name="Niang G."/>
            <person name="Scheremetjew M."/>
            <person name="Finn R."/>
            <person name="Kale V."/>
            <person name="Holt S."/>
            <person name="Cochrane G."/>
            <person name="Meng A."/>
            <person name="Brown T."/>
            <person name="Cohen L."/>
        </authorList>
    </citation>
    <scope>NUCLEOTIDE SEQUENCE</scope>
    <source>
        <strain evidence="2">SAG 36.94</strain>
    </source>
</reference>
<feature type="compositionally biased region" description="Basic and acidic residues" evidence="1">
    <location>
        <begin position="125"/>
        <end position="141"/>
    </location>
</feature>
<protein>
    <submittedName>
        <fullName evidence="2">Uncharacterized protein</fullName>
    </submittedName>
</protein>
<evidence type="ECO:0000256" key="1">
    <source>
        <dbReference type="SAM" id="MobiDB-lite"/>
    </source>
</evidence>
<organism evidence="2">
    <name type="scientific">Compsopogon caeruleus</name>
    <dbReference type="NCBI Taxonomy" id="31354"/>
    <lineage>
        <taxon>Eukaryota</taxon>
        <taxon>Rhodophyta</taxon>
        <taxon>Compsopogonophyceae</taxon>
        <taxon>Compsopogonales</taxon>
        <taxon>Compsopogonaceae</taxon>
        <taxon>Compsopogon</taxon>
    </lineage>
</organism>
<dbReference type="AlphaFoldDB" id="A0A7S1TD90"/>
<sequence length="160" mass="17964">MAFVGGALWVPVSSSSVSSVCTMKISVGSESLDRRQFLQWAVVGVSAVVGAPAVFAYDKVPGTAPGPAKSGKPAPVDDSPKLDSLETLESEVEKIKYEEELFLNPEPAEDQKYRTKKPKEEEEYEKEKKQLEAIEKERVEEEREEEEKENEEIRRKFGKK</sequence>
<name>A0A7S1TD90_9RHOD</name>